<feature type="region of interest" description="Disordered" evidence="1">
    <location>
        <begin position="1"/>
        <end position="23"/>
    </location>
</feature>
<dbReference type="AlphaFoldDB" id="A0A448X851"/>
<accession>A0A448X851</accession>
<reference evidence="2" key="1">
    <citation type="submission" date="2018-11" db="EMBL/GenBank/DDBJ databases">
        <authorList>
            <consortium name="Pathogen Informatics"/>
        </authorList>
    </citation>
    <scope>NUCLEOTIDE SEQUENCE</scope>
</reference>
<sequence length="201" mass="22167">MEEKEDQRGGFNEECPSKENGGEPIGCTTIGDAAAAVYFGSPNSAKMTLVTTATKANFCRHKETTRTEVANEALWRPNSRNDGELPRSQMAPSTDTSSSDCFDKRRGQTFLSGRLASSPTRFPLPMMTRSDSDGSFTSFSEVPITPESNTHRDSCYEQTCMPYSTEKVTEALEKESIFERDSVSCRQVGNALLCCCIFHPI</sequence>
<organism evidence="2 3">
    <name type="scientific">Protopolystoma xenopodis</name>
    <dbReference type="NCBI Taxonomy" id="117903"/>
    <lineage>
        <taxon>Eukaryota</taxon>
        <taxon>Metazoa</taxon>
        <taxon>Spiralia</taxon>
        <taxon>Lophotrochozoa</taxon>
        <taxon>Platyhelminthes</taxon>
        <taxon>Monogenea</taxon>
        <taxon>Polyopisthocotylea</taxon>
        <taxon>Polystomatidea</taxon>
        <taxon>Polystomatidae</taxon>
        <taxon>Protopolystoma</taxon>
    </lineage>
</organism>
<comment type="caution">
    <text evidence="2">The sequence shown here is derived from an EMBL/GenBank/DDBJ whole genome shotgun (WGS) entry which is preliminary data.</text>
</comment>
<feature type="region of interest" description="Disordered" evidence="1">
    <location>
        <begin position="69"/>
        <end position="101"/>
    </location>
</feature>
<dbReference type="Proteomes" id="UP000784294">
    <property type="component" value="Unassembled WGS sequence"/>
</dbReference>
<name>A0A448X851_9PLAT</name>
<feature type="compositionally biased region" description="Polar residues" evidence="1">
    <location>
        <begin position="90"/>
        <end position="100"/>
    </location>
</feature>
<gene>
    <name evidence="2" type="ORF">PXEA_LOCUS23999</name>
</gene>
<keyword evidence="3" id="KW-1185">Reference proteome</keyword>
<protein>
    <submittedName>
        <fullName evidence="2">Uncharacterized protein</fullName>
    </submittedName>
</protein>
<evidence type="ECO:0000313" key="3">
    <source>
        <dbReference type="Proteomes" id="UP000784294"/>
    </source>
</evidence>
<dbReference type="EMBL" id="CAAALY010113272">
    <property type="protein sequence ID" value="VEL30559.1"/>
    <property type="molecule type" value="Genomic_DNA"/>
</dbReference>
<evidence type="ECO:0000256" key="1">
    <source>
        <dbReference type="SAM" id="MobiDB-lite"/>
    </source>
</evidence>
<evidence type="ECO:0000313" key="2">
    <source>
        <dbReference type="EMBL" id="VEL30559.1"/>
    </source>
</evidence>
<proteinExistence type="predicted"/>